<name>A0A834ZB38_TETSI</name>
<comment type="similarity">
    <text evidence="1">Belongs to the peptidase C48 family.</text>
</comment>
<dbReference type="Pfam" id="PF02902">
    <property type="entry name" value="Peptidase_C48"/>
    <property type="match status" value="1"/>
</dbReference>
<evidence type="ECO:0000313" key="8">
    <source>
        <dbReference type="EMBL" id="KAF8400491.1"/>
    </source>
</evidence>
<dbReference type="InterPro" id="IPR006594">
    <property type="entry name" value="LisH"/>
</dbReference>
<evidence type="ECO:0000256" key="5">
    <source>
        <dbReference type="ARBA" id="ARBA00022801"/>
    </source>
</evidence>
<dbReference type="OMA" id="GFAYRWW"/>
<dbReference type="Proteomes" id="UP000655225">
    <property type="component" value="Unassembled WGS sequence"/>
</dbReference>
<dbReference type="PANTHER" id="PTHR44083">
    <property type="entry name" value="TOPLESS-RELATED PROTEIN 1-RELATED"/>
    <property type="match status" value="1"/>
</dbReference>
<evidence type="ECO:0000256" key="3">
    <source>
        <dbReference type="ARBA" id="ARBA00022670"/>
    </source>
</evidence>
<gene>
    <name evidence="8" type="ORF">HHK36_013789</name>
</gene>
<dbReference type="InterPro" id="IPR054080">
    <property type="entry name" value="TPR1-like_2nd"/>
</dbReference>
<dbReference type="EMBL" id="JABCRI010000009">
    <property type="protein sequence ID" value="KAF8400491.1"/>
    <property type="molecule type" value="Genomic_DNA"/>
</dbReference>
<dbReference type="Pfam" id="PF21889">
    <property type="entry name" value="TPR1-like_2nd"/>
    <property type="match status" value="1"/>
</dbReference>
<dbReference type="GO" id="GO:0006508">
    <property type="term" value="P:proteolysis"/>
    <property type="evidence" value="ECO:0007669"/>
    <property type="project" value="UniProtKB-KW"/>
</dbReference>
<sequence length="495" mass="57494">MASLSKELVFLILKFLKEKNFVESVHKVEQESGFYFNMKYFNEKTQAGEWDEVESYLSGFTKFYDNKYSRKIFFEIRKQKYLEALDRQDKGKAVEILEKDLKVFSVFDEELYQEISQLLSLDNFRENKQLSMYGDTKSARSILMVALEKLIKANPLLRDKLVFPNVKMSQLQTLFIQSLNQLGALSVPFPRNQDPIVKNPRPPPNALSLVDYQSSDHEELKKHLISAQPVDEEGEVGQTAYLNGYDVGPNRPWSAEEESIVNLYWNDPDKRKWIYTSDFHGITHESLYTLRGVNWVNSEVVDGYCCLLKKRERASPNVFVTSHFFKSEFINEIGFAYRWWVGGNSLASDLGSRLRTILGLRASIILGWVDPTQVGCSHWFVVILYMKDRKIELWNPVRCDSLDNYIAEMQSLVNFFPILLAHTGHEMLDLMSWPCSAPYFIPTQKDSYVNDCGVFTMKYIDCAARGIPCTFTQEDMPWFRRKLLLDLVHDEAALY</sequence>
<organism evidence="8 9">
    <name type="scientific">Tetracentron sinense</name>
    <name type="common">Spur-leaf</name>
    <dbReference type="NCBI Taxonomy" id="13715"/>
    <lineage>
        <taxon>Eukaryota</taxon>
        <taxon>Viridiplantae</taxon>
        <taxon>Streptophyta</taxon>
        <taxon>Embryophyta</taxon>
        <taxon>Tracheophyta</taxon>
        <taxon>Spermatophyta</taxon>
        <taxon>Magnoliopsida</taxon>
        <taxon>Trochodendrales</taxon>
        <taxon>Trochodendraceae</taxon>
        <taxon>Tetracentron</taxon>
    </lineage>
</organism>
<evidence type="ECO:0000259" key="7">
    <source>
        <dbReference type="PROSITE" id="PS50897"/>
    </source>
</evidence>
<evidence type="ECO:0000256" key="2">
    <source>
        <dbReference type="ARBA" id="ARBA00022574"/>
    </source>
</evidence>
<keyword evidence="5" id="KW-0378">Hydrolase</keyword>
<dbReference type="InterPro" id="IPR027728">
    <property type="entry name" value="Topless_fam"/>
</dbReference>
<dbReference type="GO" id="GO:0008234">
    <property type="term" value="F:cysteine-type peptidase activity"/>
    <property type="evidence" value="ECO:0007669"/>
    <property type="project" value="InterPro"/>
</dbReference>
<evidence type="ECO:0000313" key="9">
    <source>
        <dbReference type="Proteomes" id="UP000655225"/>
    </source>
</evidence>
<dbReference type="InterPro" id="IPR038765">
    <property type="entry name" value="Papain-like_cys_pep_sf"/>
</dbReference>
<dbReference type="PROSITE" id="PS50896">
    <property type="entry name" value="LISH"/>
    <property type="match status" value="1"/>
</dbReference>
<accession>A0A834ZB38</accession>
<evidence type="ECO:0000256" key="4">
    <source>
        <dbReference type="ARBA" id="ARBA00022737"/>
    </source>
</evidence>
<dbReference type="PROSITE" id="PS50897">
    <property type="entry name" value="CTLH"/>
    <property type="match status" value="1"/>
</dbReference>
<dbReference type="Gene3D" id="3.40.395.10">
    <property type="entry name" value="Adenoviral Proteinase, Chain A"/>
    <property type="match status" value="1"/>
</dbReference>
<proteinExistence type="inferred from homology"/>
<dbReference type="InterPro" id="IPR006595">
    <property type="entry name" value="CTLH_C"/>
</dbReference>
<evidence type="ECO:0000256" key="1">
    <source>
        <dbReference type="ARBA" id="ARBA00005234"/>
    </source>
</evidence>
<reference evidence="8 9" key="1">
    <citation type="submission" date="2020-04" db="EMBL/GenBank/DDBJ databases">
        <title>Plant Genome Project.</title>
        <authorList>
            <person name="Zhang R.-G."/>
        </authorList>
    </citation>
    <scope>NUCLEOTIDE SEQUENCE [LARGE SCALE GENOMIC DNA]</scope>
    <source>
        <strain evidence="8">YNK0</strain>
        <tissue evidence="8">Leaf</tissue>
    </source>
</reference>
<keyword evidence="4" id="KW-0677">Repeat</keyword>
<dbReference type="OrthoDB" id="1602884at2759"/>
<dbReference type="GO" id="GO:0006355">
    <property type="term" value="P:regulation of DNA-templated transcription"/>
    <property type="evidence" value="ECO:0007669"/>
    <property type="project" value="InterPro"/>
</dbReference>
<dbReference type="PROSITE" id="PS50600">
    <property type="entry name" value="ULP_PROTEASE"/>
    <property type="match status" value="1"/>
</dbReference>
<feature type="domain" description="Ubiquitin-like protease family profile" evidence="6">
    <location>
        <begin position="280"/>
        <end position="463"/>
    </location>
</feature>
<dbReference type="PANTHER" id="PTHR44083:SF2">
    <property type="entry name" value="TOPLESS-RELATED PROTEIN 3"/>
    <property type="match status" value="1"/>
</dbReference>
<keyword evidence="2" id="KW-0853">WD repeat</keyword>
<comment type="caution">
    <text evidence="8">The sequence shown here is derived from an EMBL/GenBank/DDBJ whole genome shotgun (WGS) entry which is preliminary data.</text>
</comment>
<keyword evidence="9" id="KW-1185">Reference proteome</keyword>
<evidence type="ECO:0000259" key="6">
    <source>
        <dbReference type="PROSITE" id="PS50600"/>
    </source>
</evidence>
<evidence type="ECO:0008006" key="10">
    <source>
        <dbReference type="Google" id="ProtNLM"/>
    </source>
</evidence>
<feature type="domain" description="CTLH" evidence="7">
    <location>
        <begin position="34"/>
        <end position="92"/>
    </location>
</feature>
<protein>
    <recommendedName>
        <fullName evidence="10">Ubiquitin-like protease family profile domain-containing protein</fullName>
    </recommendedName>
</protein>
<keyword evidence="3" id="KW-0645">Protease</keyword>
<dbReference type="InterPro" id="IPR003653">
    <property type="entry name" value="Peptidase_C48_C"/>
</dbReference>
<dbReference type="AlphaFoldDB" id="A0A834ZB38"/>
<dbReference type="SUPFAM" id="SSF54001">
    <property type="entry name" value="Cysteine proteinases"/>
    <property type="match status" value="1"/>
</dbReference>
<dbReference type="SMART" id="SM00668">
    <property type="entry name" value="CTLH"/>
    <property type="match status" value="1"/>
</dbReference>